<dbReference type="AlphaFoldDB" id="A0A2H0YSS0"/>
<name>A0A2H0YSS0_9BACT</name>
<gene>
    <name evidence="2" type="ORF">COT25_02480</name>
</gene>
<feature type="transmembrane region" description="Helical" evidence="1">
    <location>
        <begin position="12"/>
        <end position="38"/>
    </location>
</feature>
<evidence type="ECO:0000313" key="2">
    <source>
        <dbReference type="EMBL" id="PIS41544.1"/>
    </source>
</evidence>
<dbReference type="Proteomes" id="UP000228711">
    <property type="component" value="Unassembled WGS sequence"/>
</dbReference>
<feature type="transmembrane region" description="Helical" evidence="1">
    <location>
        <begin position="44"/>
        <end position="68"/>
    </location>
</feature>
<proteinExistence type="predicted"/>
<organism evidence="2 3">
    <name type="scientific">Candidatus Kerfeldbacteria bacterium CG08_land_8_20_14_0_20_42_7</name>
    <dbReference type="NCBI Taxonomy" id="2014245"/>
    <lineage>
        <taxon>Bacteria</taxon>
        <taxon>Candidatus Kerfeldiibacteriota</taxon>
    </lineage>
</organism>
<dbReference type="EMBL" id="PEXV01000085">
    <property type="protein sequence ID" value="PIS41544.1"/>
    <property type="molecule type" value="Genomic_DNA"/>
</dbReference>
<protein>
    <submittedName>
        <fullName evidence="2">Uncharacterized protein</fullName>
    </submittedName>
</protein>
<sequence>MPTNRVVYIGYIILLLPTIFWFFHFLNFLGVGIFLQWILSLPEIVSLIIVVVCPIGSFIFGSLAYLAHPQEKRKLVYQALIVISIFYILTVIVHMMDGTIS</sequence>
<reference evidence="3" key="1">
    <citation type="submission" date="2017-09" db="EMBL/GenBank/DDBJ databases">
        <title>Depth-based differentiation of microbial function through sediment-hosted aquifers and enrichment of novel symbionts in the deep terrestrial subsurface.</title>
        <authorList>
            <person name="Probst A.J."/>
            <person name="Ladd B."/>
            <person name="Jarett J.K."/>
            <person name="Geller-Mcgrath D.E."/>
            <person name="Sieber C.M.K."/>
            <person name="Emerson J.B."/>
            <person name="Anantharaman K."/>
            <person name="Thomas B.C."/>
            <person name="Malmstrom R."/>
            <person name="Stieglmeier M."/>
            <person name="Klingl A."/>
            <person name="Woyke T."/>
            <person name="Ryan C.M."/>
            <person name="Banfield J.F."/>
        </authorList>
    </citation>
    <scope>NUCLEOTIDE SEQUENCE [LARGE SCALE GENOMIC DNA]</scope>
</reference>
<keyword evidence="1" id="KW-1133">Transmembrane helix</keyword>
<accession>A0A2H0YSS0</accession>
<keyword evidence="1" id="KW-0472">Membrane</keyword>
<evidence type="ECO:0000256" key="1">
    <source>
        <dbReference type="SAM" id="Phobius"/>
    </source>
</evidence>
<feature type="transmembrane region" description="Helical" evidence="1">
    <location>
        <begin position="75"/>
        <end position="96"/>
    </location>
</feature>
<keyword evidence="1" id="KW-0812">Transmembrane</keyword>
<evidence type="ECO:0000313" key="3">
    <source>
        <dbReference type="Proteomes" id="UP000228711"/>
    </source>
</evidence>
<comment type="caution">
    <text evidence="2">The sequence shown here is derived from an EMBL/GenBank/DDBJ whole genome shotgun (WGS) entry which is preliminary data.</text>
</comment>